<keyword evidence="5" id="KW-0067">ATP-binding</keyword>
<gene>
    <name evidence="9" type="ORF">NNX28_00430</name>
</gene>
<dbReference type="NCBIfam" id="TIGR03168">
    <property type="entry name" value="1-PFK"/>
    <property type="match status" value="1"/>
</dbReference>
<keyword evidence="10" id="KW-1185">Reference proteome</keyword>
<dbReference type="PANTHER" id="PTHR46566:SF5">
    <property type="entry name" value="1-PHOSPHOFRUCTOKINASE"/>
    <property type="match status" value="1"/>
</dbReference>
<dbReference type="Proteomes" id="UP001206924">
    <property type="component" value="Unassembled WGS sequence"/>
</dbReference>
<dbReference type="Pfam" id="PF00294">
    <property type="entry name" value="PfkB"/>
    <property type="match status" value="1"/>
</dbReference>
<protein>
    <submittedName>
        <fullName evidence="9">1-phosphofructokinase family hexose kinase</fullName>
    </submittedName>
</protein>
<name>A0ABT1NKZ2_9MICC</name>
<dbReference type="InterPro" id="IPR029056">
    <property type="entry name" value="Ribokinase-like"/>
</dbReference>
<dbReference type="EMBL" id="JANFLP010000001">
    <property type="protein sequence ID" value="MCQ1948393.1"/>
    <property type="molecule type" value="Genomic_DNA"/>
</dbReference>
<proteinExistence type="inferred from homology"/>
<dbReference type="RefSeq" id="WP_255864416.1">
    <property type="nucleotide sequence ID" value="NZ_CP104263.1"/>
</dbReference>
<evidence type="ECO:0000256" key="2">
    <source>
        <dbReference type="ARBA" id="ARBA00022679"/>
    </source>
</evidence>
<organism evidence="9 10">
    <name type="scientific">Arthrobacter jinronghuae</name>
    <dbReference type="NCBI Taxonomy" id="2964609"/>
    <lineage>
        <taxon>Bacteria</taxon>
        <taxon>Bacillati</taxon>
        <taxon>Actinomycetota</taxon>
        <taxon>Actinomycetes</taxon>
        <taxon>Micrococcales</taxon>
        <taxon>Micrococcaceae</taxon>
        <taxon>Arthrobacter</taxon>
    </lineage>
</organism>
<dbReference type="InterPro" id="IPR011611">
    <property type="entry name" value="PfkB_dom"/>
</dbReference>
<sequence length="349" mass="34446">MILTLTANPSLDRTVSLPGVLERGAVQRAVAAGEEPGGKGVNVSRALTVSGVRSVAVLPGADADPVMTGLRQAGVEYLNLPIEAPLRSNITLTEPDGTTTKINAPGPPLKPVEQEALIALLVGACTAGDSGPGSWLVLAGSLPPEVPPDFYASVAHTVRDRLGAQAPRIAIDSSGPPLMGALLHGAEPDLLKPNAEELAEATGFSSEAELEADPLLAARAAGMLIERGVGAVLATLGARGALLVTASGSWLATRPPVQARSTVGAGDSALAGYLLAEVAGAAPPDCLRQAVAHGAAAASLPGTTVPAVAATDPGAVTVTTLDGTGGGTPRGPAAAGSATAPPSSSKEES</sequence>
<dbReference type="InterPro" id="IPR002173">
    <property type="entry name" value="Carboh/pur_kinase_PfkB_CS"/>
</dbReference>
<keyword evidence="3" id="KW-0547">Nucleotide-binding</keyword>
<feature type="region of interest" description="Disordered" evidence="7">
    <location>
        <begin position="319"/>
        <end position="349"/>
    </location>
</feature>
<comment type="caution">
    <text evidence="9">The sequence shown here is derived from an EMBL/GenBank/DDBJ whole genome shotgun (WGS) entry which is preliminary data.</text>
</comment>
<dbReference type="SUPFAM" id="SSF53613">
    <property type="entry name" value="Ribokinase-like"/>
    <property type="match status" value="1"/>
</dbReference>
<evidence type="ECO:0000256" key="1">
    <source>
        <dbReference type="ARBA" id="ARBA00010688"/>
    </source>
</evidence>
<dbReference type="CDD" id="cd01164">
    <property type="entry name" value="FruK_PfkB_like"/>
    <property type="match status" value="1"/>
</dbReference>
<evidence type="ECO:0000256" key="4">
    <source>
        <dbReference type="ARBA" id="ARBA00022777"/>
    </source>
</evidence>
<evidence type="ECO:0000256" key="6">
    <source>
        <dbReference type="PIRNR" id="PIRNR000535"/>
    </source>
</evidence>
<dbReference type="PIRSF" id="PIRSF000535">
    <property type="entry name" value="1PFK/6PFK/LacC"/>
    <property type="match status" value="1"/>
</dbReference>
<evidence type="ECO:0000256" key="5">
    <source>
        <dbReference type="ARBA" id="ARBA00022840"/>
    </source>
</evidence>
<dbReference type="InterPro" id="IPR017583">
    <property type="entry name" value="Tagatose/fructose_Pkinase"/>
</dbReference>
<evidence type="ECO:0000313" key="9">
    <source>
        <dbReference type="EMBL" id="MCQ1948393.1"/>
    </source>
</evidence>
<feature type="compositionally biased region" description="Low complexity" evidence="7">
    <location>
        <begin position="330"/>
        <end position="349"/>
    </location>
</feature>
<evidence type="ECO:0000256" key="7">
    <source>
        <dbReference type="SAM" id="MobiDB-lite"/>
    </source>
</evidence>
<evidence type="ECO:0000313" key="10">
    <source>
        <dbReference type="Proteomes" id="UP001206924"/>
    </source>
</evidence>
<feature type="domain" description="Carbohydrate kinase PfkB" evidence="8">
    <location>
        <begin position="24"/>
        <end position="306"/>
    </location>
</feature>
<keyword evidence="4" id="KW-0418">Kinase</keyword>
<keyword evidence="2 6" id="KW-0808">Transferase</keyword>
<comment type="similarity">
    <text evidence="1">Belongs to the carbohydrate kinase PfkB family.</text>
</comment>
<dbReference type="PROSITE" id="PS00584">
    <property type="entry name" value="PFKB_KINASES_2"/>
    <property type="match status" value="1"/>
</dbReference>
<evidence type="ECO:0000259" key="8">
    <source>
        <dbReference type="Pfam" id="PF00294"/>
    </source>
</evidence>
<accession>A0ABT1NKZ2</accession>
<evidence type="ECO:0000256" key="3">
    <source>
        <dbReference type="ARBA" id="ARBA00022741"/>
    </source>
</evidence>
<dbReference type="PANTHER" id="PTHR46566">
    <property type="entry name" value="1-PHOSPHOFRUCTOKINASE-RELATED"/>
    <property type="match status" value="1"/>
</dbReference>
<reference evidence="9 10" key="1">
    <citation type="submission" date="2022-07" db="EMBL/GenBank/DDBJ databases">
        <title>Novel species in genus Arthrobacter.</title>
        <authorList>
            <person name="Liu Y."/>
        </authorList>
    </citation>
    <scope>NUCLEOTIDE SEQUENCE [LARGE SCALE GENOMIC DNA]</scope>
    <source>
        <strain evidence="10">zg-Y859</strain>
    </source>
</reference>
<dbReference type="Gene3D" id="3.40.1190.20">
    <property type="match status" value="1"/>
</dbReference>